<dbReference type="OrthoDB" id="31183at2759"/>
<protein>
    <recommendedName>
        <fullName evidence="3 8">U3 small nucleolar RNA-associated protein 10</fullName>
    </recommendedName>
</protein>
<evidence type="ECO:0000313" key="11">
    <source>
        <dbReference type="Proteomes" id="UP000219338"/>
    </source>
</evidence>
<organism evidence="10 11">
    <name type="scientific">Armillaria ostoyae</name>
    <name type="common">Armillaria root rot fungus</name>
    <dbReference type="NCBI Taxonomy" id="47428"/>
    <lineage>
        <taxon>Eukaryota</taxon>
        <taxon>Fungi</taxon>
        <taxon>Dikarya</taxon>
        <taxon>Basidiomycota</taxon>
        <taxon>Agaricomycotina</taxon>
        <taxon>Agaricomycetes</taxon>
        <taxon>Agaricomycetidae</taxon>
        <taxon>Agaricales</taxon>
        <taxon>Marasmiineae</taxon>
        <taxon>Physalacriaceae</taxon>
        <taxon>Armillaria</taxon>
    </lineage>
</organism>
<dbReference type="GO" id="GO:0000462">
    <property type="term" value="P:maturation of SSU-rRNA from tricistronic rRNA transcript (SSU-rRNA, 5.8S rRNA, LSU-rRNA)"/>
    <property type="evidence" value="ECO:0007669"/>
    <property type="project" value="TreeGrafter"/>
</dbReference>
<keyword evidence="4 8" id="KW-0690">Ribosome biogenesis</keyword>
<evidence type="ECO:0000256" key="6">
    <source>
        <dbReference type="ARBA" id="ARBA00023242"/>
    </source>
</evidence>
<dbReference type="GO" id="GO:0045943">
    <property type="term" value="P:positive regulation of transcription by RNA polymerase I"/>
    <property type="evidence" value="ECO:0007669"/>
    <property type="project" value="TreeGrafter"/>
</dbReference>
<keyword evidence="7 8" id="KW-0687">Ribonucleoprotein</keyword>
<dbReference type="Pfam" id="PF08146">
    <property type="entry name" value="BP28CT"/>
    <property type="match status" value="1"/>
</dbReference>
<dbReference type="InterPro" id="IPR056473">
    <property type="entry name" value="HEAT_Utp10/HEAT1"/>
</dbReference>
<evidence type="ECO:0000256" key="5">
    <source>
        <dbReference type="ARBA" id="ARBA00022552"/>
    </source>
</evidence>
<dbReference type="STRING" id="47428.A0A284RR35"/>
<name>A0A284RR35_ARMOS</name>
<dbReference type="PANTHER" id="PTHR13457">
    <property type="entry name" value="BAP28"/>
    <property type="match status" value="1"/>
</dbReference>
<accession>A0A284RR35</accession>
<dbReference type="Pfam" id="PF12397">
    <property type="entry name" value="U3snoRNP10"/>
    <property type="match status" value="1"/>
</dbReference>
<dbReference type="PANTHER" id="PTHR13457:SF1">
    <property type="entry name" value="HEAT REPEAT-CONTAINING PROTEIN 1"/>
    <property type="match status" value="1"/>
</dbReference>
<gene>
    <name evidence="10" type="ORF">ARMOST_14613</name>
</gene>
<comment type="subunit">
    <text evidence="8">Component of the ribosomal small subunit (SSU) processome.</text>
</comment>
<dbReference type="SUPFAM" id="SSF48371">
    <property type="entry name" value="ARM repeat"/>
    <property type="match status" value="2"/>
</dbReference>
<dbReference type="Pfam" id="PF23243">
    <property type="entry name" value="HEAT_HEATR1"/>
    <property type="match status" value="1"/>
</dbReference>
<sequence length="2043" mass="225618">MASSLARQLAQGSSLNSALLVDRSRRKAGESYLFTGGEADLHDLESIHALGTNGFLQLVSINPALSKFESPLFSDASKETDRTLLPAEALAKLDETIGAFLVQLGPYLLEAPTGKIIEWLVRRFRINEFNVESVLSLFLPYHESPHFAKMVTILHIRPNSTWSFLIPFKKAAQSVPRIALVKEMFRNSDVSRFIANLLPAAIKGGYSHRSLLAFNAATLHDYMLHSKVLDDGTLAYLLPALLEPLQHPSEFPTKDTILGSYILLSTLSHKCSFTAAAQKAIVTAMSSCANCVSSKQFVSAVVSVCEGQDGMDDLPDSAVKTILSLPNISIQVGEALGWTGTEKFLSPLLSGLTQRLDEDTAFGLLETILISSNTPDIIIGRLSEHLIKLAVSETESSNTILVARRLLSHVHQRYSAILHSVSEEMAQDDEELKTSLDNLVMSLSMNQTYSTTSGTSSKDDNNDAILASTSADPKIRLIAVKDLIKKRLSGSLTSEQKALLSSALVARTQDSDHRVLEALYEQPEVILTALIKDSETYINQLSTLFSNTKPKRPILKTHLNFLTRHFYQKVEIDAQEKIFHKIVFPLMLYSKPRQLTVELLWDILEENIPKSGAGYYELLNGCIDLWTSTKAKDGSDSVDKMATFDIQVAARMAENILSSNNFSHHLDELMVKFNDSNAYVRIFSYMVARSLLRRLSGSHQIDATHKALRALDLEQLSKVEDPSSGSEDPLEYLDDDRIGKSVVSKPNSKNTAYWLQMSIITICAGVSSPEGILVNWLSTRPMQGSSDDRDHRYVTLMRSIYGLANSSSSNIAMHMLRTLFMNIADEALAFLTGVWVNCDEEDLAVVAFGHTIALLKAHMSGDESVDFQTIVPSLLVSLQSPSLEIRKAALQCVSLLAKASEKKYARVYAFDTIYGASTGQWLSSFEDDLSLSDLNTTVNLQYLDQDDLKQYLAAIAEHEEHLLHDPAFISIFHLEHLQRLKSDKRKHAQYKYRILCYLASHINVSPSPHSQLCLLRSINSISDEDKAVILLPSVKLIAQDAQVNDIYGSTLEEFTSLLVSAFDASSAKKLNADGNEMWQTYRHCLRRFLGSGTLSSSPRTKLTECLERGLFAKLIMERKVELCGLLLDLSTEDSDVHAVCTALLTKILIEPALIVQLLNTLQPDSGNGPRASKRPRLVTEPAQETLPRLSILAEVLATTSLPGSFDVIAAMVQALSSIIQSSSSDNVDISFVEQSMMSAIDNVADKVTEAPNVAPSAIRLEVLVDLIRTAQNPQTFQQALLLMATLARLTPDSVLHNIMPVFTFMGSNVFHRDDTYSFTVVQKTIDSIVPVMVSSLKRSHSSRMDLHLGSREFLRVFTDAANHIPRHRRTNFFIHLVDVLGPTDYLAPVCLLLIEKAANRVIRQSPDEARSTFALPLSLLHHYPSVLQLNILTEMLEESHRLASRAKDPENLEPSFLDDNFHEEHSVSPTTAFRRRAQAILAFVGFAAKSTPGSSASINTFVSLLVLMATLPSGQGSDTRMEDVNKASRLSLAQALKVMSAVDFLNSVIAMLESSEQTVQVGALDLIAERVPMVSDSIRRKSTAAIVKIIERTKDLLISFPTGPIAVSGLKALQSVGAHICSGEEAAITQVLPVLVSDIRGSRNTIHAMSALSPLAAKLGPRIIPFFREIVDLCVGILRDGTEDLMTVTTEVLHGLLTSIPSFWGSGELTQVIKLYIFTSKGARSASLTSFVKTLTKKAPEKVLVPTLTQIWASLLPSPSIDQYDALFDIVKKSLRVASKGVIQDNLRTLFNTFLEAFGALSYSELSRTPVVPAFLELVVKINENTFRPLFRRLYDWAFVTVAADDATRKVTFCHVYSSLLDYFKGLMCPYMSFLIQPSIELLKSFTTSSHDGALWSAVLETLTKSMNYDDGVFWRDDKLRHLSPHLISQVPVCLKLSLPEGKRLLQDALSALTDNASDDVLLKSINLDLLMHTRSEDVQVRLYALVCSKTLWQMHGGKLLGFVAETSTFIAECSEDENDMVARESLNLKNAVESVAGNINGL</sequence>
<dbReference type="GO" id="GO:0030515">
    <property type="term" value="F:snoRNA binding"/>
    <property type="evidence" value="ECO:0007669"/>
    <property type="project" value="TreeGrafter"/>
</dbReference>
<dbReference type="GO" id="GO:0032040">
    <property type="term" value="C:small-subunit processome"/>
    <property type="evidence" value="ECO:0007669"/>
    <property type="project" value="TreeGrafter"/>
</dbReference>
<reference evidence="11" key="1">
    <citation type="journal article" date="2017" name="Nat. Ecol. Evol.">
        <title>Genome expansion and lineage-specific genetic innovations in the forest pathogenic fungi Armillaria.</title>
        <authorList>
            <person name="Sipos G."/>
            <person name="Prasanna A.N."/>
            <person name="Walter M.C."/>
            <person name="O'Connor E."/>
            <person name="Balint B."/>
            <person name="Krizsan K."/>
            <person name="Kiss B."/>
            <person name="Hess J."/>
            <person name="Varga T."/>
            <person name="Slot J."/>
            <person name="Riley R."/>
            <person name="Boka B."/>
            <person name="Rigling D."/>
            <person name="Barry K."/>
            <person name="Lee J."/>
            <person name="Mihaltcheva S."/>
            <person name="LaButti K."/>
            <person name="Lipzen A."/>
            <person name="Waldron R."/>
            <person name="Moloney N.M."/>
            <person name="Sperisen C."/>
            <person name="Kredics L."/>
            <person name="Vagvoelgyi C."/>
            <person name="Patrignani A."/>
            <person name="Fitzpatrick D."/>
            <person name="Nagy I."/>
            <person name="Doyle S."/>
            <person name="Anderson J.B."/>
            <person name="Grigoriev I.V."/>
            <person name="Gueldener U."/>
            <person name="Muensterkoetter M."/>
            <person name="Nagy L.G."/>
        </authorList>
    </citation>
    <scope>NUCLEOTIDE SEQUENCE [LARGE SCALE GENOMIC DNA]</scope>
    <source>
        <strain evidence="11">C18/9</strain>
    </source>
</reference>
<dbReference type="Proteomes" id="UP000219338">
    <property type="component" value="Unassembled WGS sequence"/>
</dbReference>
<dbReference type="InterPro" id="IPR012954">
    <property type="entry name" value="BP28_C_dom"/>
</dbReference>
<dbReference type="OMA" id="NDVMWKQ"/>
<comment type="subcellular location">
    <subcellularLocation>
        <location evidence="1 8">Nucleus</location>
        <location evidence="1 8">Nucleolus</location>
    </subcellularLocation>
</comment>
<dbReference type="GO" id="GO:0030686">
    <property type="term" value="C:90S preribosome"/>
    <property type="evidence" value="ECO:0007669"/>
    <property type="project" value="TreeGrafter"/>
</dbReference>
<dbReference type="InterPro" id="IPR022125">
    <property type="entry name" value="U3snoRNP10_N"/>
</dbReference>
<evidence type="ECO:0000256" key="3">
    <source>
        <dbReference type="ARBA" id="ARBA00015399"/>
    </source>
</evidence>
<proteinExistence type="inferred from homology"/>
<evidence type="ECO:0000256" key="4">
    <source>
        <dbReference type="ARBA" id="ARBA00022517"/>
    </source>
</evidence>
<keyword evidence="11" id="KW-1185">Reference proteome</keyword>
<dbReference type="InterPro" id="IPR040191">
    <property type="entry name" value="UTP10"/>
</dbReference>
<comment type="function">
    <text evidence="8">Involved in nucleolar processing of pre-18S ribosomal RNA.</text>
</comment>
<evidence type="ECO:0000313" key="10">
    <source>
        <dbReference type="EMBL" id="SJL11210.1"/>
    </source>
</evidence>
<evidence type="ECO:0000256" key="1">
    <source>
        <dbReference type="ARBA" id="ARBA00004604"/>
    </source>
</evidence>
<evidence type="ECO:0000256" key="8">
    <source>
        <dbReference type="RuleBase" id="RU367065"/>
    </source>
</evidence>
<dbReference type="EMBL" id="FUEG01000013">
    <property type="protein sequence ID" value="SJL11210.1"/>
    <property type="molecule type" value="Genomic_DNA"/>
</dbReference>
<evidence type="ECO:0000256" key="2">
    <source>
        <dbReference type="ARBA" id="ARBA00010559"/>
    </source>
</evidence>
<comment type="similarity">
    <text evidence="2 8">Belongs to the HEATR1/UTP10 family.</text>
</comment>
<keyword evidence="6 8" id="KW-0539">Nucleus</keyword>
<evidence type="ECO:0000259" key="9">
    <source>
        <dbReference type="SMART" id="SM01036"/>
    </source>
</evidence>
<feature type="domain" description="BP28 C-terminal" evidence="9">
    <location>
        <begin position="1780"/>
        <end position="1914"/>
    </location>
</feature>
<keyword evidence="5 8" id="KW-0698">rRNA processing</keyword>
<dbReference type="InterPro" id="IPR016024">
    <property type="entry name" value="ARM-type_fold"/>
</dbReference>
<evidence type="ECO:0000256" key="7">
    <source>
        <dbReference type="ARBA" id="ARBA00023274"/>
    </source>
</evidence>
<dbReference type="SMART" id="SM01036">
    <property type="entry name" value="BP28CT"/>
    <property type="match status" value="1"/>
</dbReference>
<dbReference type="GO" id="GO:0034455">
    <property type="term" value="C:t-UTP complex"/>
    <property type="evidence" value="ECO:0007669"/>
    <property type="project" value="TreeGrafter"/>
</dbReference>